<feature type="signal peptide" evidence="1">
    <location>
        <begin position="1"/>
        <end position="27"/>
    </location>
</feature>
<dbReference type="Proteomes" id="UP000262379">
    <property type="component" value="Unassembled WGS sequence"/>
</dbReference>
<evidence type="ECO:0000256" key="1">
    <source>
        <dbReference type="SAM" id="SignalP"/>
    </source>
</evidence>
<feature type="chain" id="PRO_5016994111" evidence="1">
    <location>
        <begin position="28"/>
        <end position="185"/>
    </location>
</feature>
<accession>A0A371X6P6</accession>
<dbReference type="EMBL" id="QURN01000016">
    <property type="protein sequence ID" value="RFC64909.1"/>
    <property type="molecule type" value="Genomic_DNA"/>
</dbReference>
<protein>
    <submittedName>
        <fullName evidence="2">Uncharacterized protein</fullName>
    </submittedName>
</protein>
<name>A0A371X6P6_9HYPH</name>
<dbReference type="AlphaFoldDB" id="A0A371X6P6"/>
<evidence type="ECO:0000313" key="2">
    <source>
        <dbReference type="EMBL" id="RFC64909.1"/>
    </source>
</evidence>
<dbReference type="RefSeq" id="WP_116625352.1">
    <property type="nucleotide sequence ID" value="NZ_QURN01000016.1"/>
</dbReference>
<organism evidence="2 3">
    <name type="scientific">Mesorhizobium denitrificans</name>
    <dbReference type="NCBI Taxonomy" id="2294114"/>
    <lineage>
        <taxon>Bacteria</taxon>
        <taxon>Pseudomonadati</taxon>
        <taxon>Pseudomonadota</taxon>
        <taxon>Alphaproteobacteria</taxon>
        <taxon>Hyphomicrobiales</taxon>
        <taxon>Phyllobacteriaceae</taxon>
        <taxon>Mesorhizobium</taxon>
    </lineage>
</organism>
<keyword evidence="1" id="KW-0732">Signal</keyword>
<proteinExistence type="predicted"/>
<sequence>MSYSQAVFRSAALVGALTASLVATATAAPAGPRDQQFFDRIEGQWTGPGEVIAGKYKGTKFVCTLAGVSPNTKSGMSLDGTCRVGVFSQKISAAVERRGRSYAGTFLDGSKGKGIDVIGGNVVNSDKIVLSLNRSQLNGAMIARLSGDDGMVVTVTVRVDGKMVPVLGMNLKRTDNIAVGAIASE</sequence>
<reference evidence="3" key="1">
    <citation type="submission" date="2018-08" db="EMBL/GenBank/DDBJ databases">
        <authorList>
            <person name="Im W.T."/>
        </authorList>
    </citation>
    <scope>NUCLEOTIDE SEQUENCE [LARGE SCALE GENOMIC DNA]</scope>
    <source>
        <strain evidence="3">LA-28</strain>
    </source>
</reference>
<evidence type="ECO:0000313" key="3">
    <source>
        <dbReference type="Proteomes" id="UP000262379"/>
    </source>
</evidence>
<comment type="caution">
    <text evidence="2">The sequence shown here is derived from an EMBL/GenBank/DDBJ whole genome shotgun (WGS) entry which is preliminary data.</text>
</comment>
<gene>
    <name evidence="2" type="ORF">DY251_18325</name>
</gene>
<keyword evidence="3" id="KW-1185">Reference proteome</keyword>